<protein>
    <submittedName>
        <fullName evidence="4">Glycoside hydrolase family 13 protein</fullName>
    </submittedName>
</protein>
<dbReference type="PANTHER" id="PTHR10357">
    <property type="entry name" value="ALPHA-AMYLASE FAMILY MEMBER"/>
    <property type="match status" value="1"/>
</dbReference>
<organism evidence="4 5">
    <name type="scientific">Flagellimonas spongiicola</name>
    <dbReference type="NCBI Taxonomy" id="2942208"/>
    <lineage>
        <taxon>Bacteria</taxon>
        <taxon>Pseudomonadati</taxon>
        <taxon>Bacteroidota</taxon>
        <taxon>Flavobacteriia</taxon>
        <taxon>Flavobacteriales</taxon>
        <taxon>Flavobacteriaceae</taxon>
        <taxon>Flagellimonas</taxon>
    </lineage>
</organism>
<dbReference type="PANTHER" id="PTHR10357:SF210">
    <property type="entry name" value="MALTODEXTRIN GLUCOSIDASE"/>
    <property type="match status" value="1"/>
</dbReference>
<dbReference type="GO" id="GO:0016787">
    <property type="term" value="F:hydrolase activity"/>
    <property type="evidence" value="ECO:0007669"/>
    <property type="project" value="UniProtKB-KW"/>
</dbReference>
<dbReference type="Pfam" id="PF10438">
    <property type="entry name" value="Cyc-maltodext_C"/>
    <property type="match status" value="1"/>
</dbReference>
<sequence length="625" mass="71430">MRLFIFTLILICHTTLIGQIERIEPLNWWVGMKNSELQLMLYGQGLGAYSVTLDDQGNGVELKKTNPAKSKNYLFLDLQFATDAKAGTLSFTLSHPKSGDSIVMEYELKDRDPKMLTIQGFDSSDVVYLITPDRFANADPENDSVEGMLEMDLDRSHDYKRHGGDIGGITQHIDYLADMGFTAIWSSPVLENNMPEQSYHGYAMTDFYKVDPRFGTLEDYKELSNKSSTNGIKLIMDQVANHCGSEHWWMQDLPFEDWVNYQSEFENGERLTVTNHRRTTNQDPYASAYDKQLMEKGWFVSAMPDLNQNNPYLANYLIQNSIWWIETLALGGIRQDTYPYPNKEFMAKWANTIMTEYPNFNIVGEEWSYNPLLVGYWQSGSSNKDGYESHLKSTMDFPLQKALVEALTEEESWDKGLIKLYEGLANDFHYTDPNSILLFGDNHDMDRIYTQLGEDVNLTKMALAFILTSPRIPQVYYGTEILMQNSAKPGDHGLIRTDFPGGWNGDTQNAFTGKGLTENQVKMQEFLRTMLQFRKGSNAIHRGTTKHFAPANGVYTLFRTIGDEMVILILNKNESPVTISLDRFKEMEIEGKRFFDVLENYSLELNGELDLDSRGILVLSKIASK</sequence>
<proteinExistence type="predicted"/>
<dbReference type="InterPro" id="IPR019492">
    <property type="entry name" value="Cyclo-malto-dextrinase_C"/>
</dbReference>
<feature type="domain" description="Glycosyl hydrolase family 13 catalytic" evidence="3">
    <location>
        <begin position="129"/>
        <end position="534"/>
    </location>
</feature>
<evidence type="ECO:0000313" key="5">
    <source>
        <dbReference type="Proteomes" id="UP001203607"/>
    </source>
</evidence>
<dbReference type="InterPro" id="IPR006047">
    <property type="entry name" value="GH13_cat_dom"/>
</dbReference>
<dbReference type="Pfam" id="PF00128">
    <property type="entry name" value="Alpha-amylase"/>
    <property type="match status" value="1"/>
</dbReference>
<dbReference type="InterPro" id="IPR017853">
    <property type="entry name" value="GH"/>
</dbReference>
<evidence type="ECO:0000259" key="3">
    <source>
        <dbReference type="SMART" id="SM00642"/>
    </source>
</evidence>
<reference evidence="4 5" key="1">
    <citation type="submission" date="2022-05" db="EMBL/GenBank/DDBJ databases">
        <authorList>
            <person name="Park J.-S."/>
        </authorList>
    </citation>
    <scope>NUCLEOTIDE SEQUENCE [LARGE SCALE GENOMIC DNA]</scope>
    <source>
        <strain evidence="4 5">2012CJ35-5</strain>
    </source>
</reference>
<evidence type="ECO:0000256" key="2">
    <source>
        <dbReference type="ARBA" id="ARBA00023295"/>
    </source>
</evidence>
<comment type="caution">
    <text evidence="4">The sequence shown here is derived from an EMBL/GenBank/DDBJ whole genome shotgun (WGS) entry which is preliminary data.</text>
</comment>
<dbReference type="InterPro" id="IPR013780">
    <property type="entry name" value="Glyco_hydro_b"/>
</dbReference>
<dbReference type="SMART" id="SM00642">
    <property type="entry name" value="Aamy"/>
    <property type="match status" value="1"/>
</dbReference>
<keyword evidence="1 4" id="KW-0378">Hydrolase</keyword>
<dbReference type="Gene3D" id="2.60.40.1180">
    <property type="entry name" value="Golgi alpha-mannosidase II"/>
    <property type="match status" value="1"/>
</dbReference>
<evidence type="ECO:0000256" key="1">
    <source>
        <dbReference type="ARBA" id="ARBA00022801"/>
    </source>
</evidence>
<dbReference type="InterPro" id="IPR014756">
    <property type="entry name" value="Ig_E-set"/>
</dbReference>
<dbReference type="CDD" id="cd11340">
    <property type="entry name" value="AmyAc_bac_CMD_like_3"/>
    <property type="match status" value="1"/>
</dbReference>
<evidence type="ECO:0000313" key="4">
    <source>
        <dbReference type="EMBL" id="MCL6273899.1"/>
    </source>
</evidence>
<gene>
    <name evidence="4" type="ORF">M3P19_07760</name>
</gene>
<name>A0ABT0PR83_9FLAO</name>
<dbReference type="Gene3D" id="2.60.40.10">
    <property type="entry name" value="Immunoglobulins"/>
    <property type="match status" value="1"/>
</dbReference>
<dbReference type="InterPro" id="IPR013783">
    <property type="entry name" value="Ig-like_fold"/>
</dbReference>
<dbReference type="Pfam" id="PF09087">
    <property type="entry name" value="Cyc-maltodext_N"/>
    <property type="match status" value="1"/>
</dbReference>
<dbReference type="SUPFAM" id="SSF51445">
    <property type="entry name" value="(Trans)glycosidases"/>
    <property type="match status" value="1"/>
</dbReference>
<dbReference type="SUPFAM" id="SSF51011">
    <property type="entry name" value="Glycosyl hydrolase domain"/>
    <property type="match status" value="1"/>
</dbReference>
<accession>A0ABT0PR83</accession>
<dbReference type="Gene3D" id="3.20.20.80">
    <property type="entry name" value="Glycosidases"/>
    <property type="match status" value="1"/>
</dbReference>
<dbReference type="SUPFAM" id="SSF81296">
    <property type="entry name" value="E set domains"/>
    <property type="match status" value="1"/>
</dbReference>
<keyword evidence="5" id="KW-1185">Reference proteome</keyword>
<dbReference type="InterPro" id="IPR015171">
    <property type="entry name" value="Cyc-maltodext_N"/>
</dbReference>
<dbReference type="Proteomes" id="UP001203607">
    <property type="component" value="Unassembled WGS sequence"/>
</dbReference>
<keyword evidence="2" id="KW-0326">Glycosidase</keyword>
<dbReference type="EMBL" id="JAMFMA010000002">
    <property type="protein sequence ID" value="MCL6273899.1"/>
    <property type="molecule type" value="Genomic_DNA"/>
</dbReference>